<keyword evidence="2" id="KW-0436">Ligase</keyword>
<dbReference type="GO" id="GO:0016879">
    <property type="term" value="F:ligase activity, forming carbon-nitrogen bonds"/>
    <property type="evidence" value="ECO:0007669"/>
    <property type="project" value="TreeGrafter"/>
</dbReference>
<dbReference type="AlphaFoldDB" id="A0A1U9ZRM7"/>
<dbReference type="InterPro" id="IPR014746">
    <property type="entry name" value="Gln_synth/guanido_kin_cat_dom"/>
</dbReference>
<dbReference type="KEGG" id="noa:BKM31_02895"/>
<evidence type="ECO:0000256" key="1">
    <source>
        <dbReference type="ARBA" id="ARBA00048819"/>
    </source>
</evidence>
<dbReference type="InterPro" id="IPR050141">
    <property type="entry name" value="GCL_type2/YbdK_subfam"/>
</dbReference>
<dbReference type="PANTHER" id="PTHR36510:SF3">
    <property type="entry name" value="CONSERVED PROTEIN"/>
    <property type="match status" value="1"/>
</dbReference>
<dbReference type="Gene3D" id="3.30.590.20">
    <property type="match status" value="1"/>
</dbReference>
<keyword evidence="3" id="KW-1185">Reference proteome</keyword>
<sequence length="465" mass="52326">MGRDLDKERFTEAEYTRFGERIREQLGVLRELLDTPGFGQGPVTIGAELELFLIDDEGRPLPRNDRVRDALDDDRVVLELGRYNIEANLTPLPLAGRPFEALSAEVQEMIAKVDGAVEGGGALPIGILPTLDTEDFTLGAMSDQNRYRAMSRGLRRLRLEPFLVKIDDLELSVEDVILESANTSWQVHIRTPPERFARLFNAAQLAIGPVLAVCGNSPFFLGRELWEETRIALMEEAADDRDVQRPERRDGRVTFGSDWVHEGAHELFERYVQDYDPIVPDLTEDAERHEVPELRLHQGTIWQWNRPVYDPADGGHLRIELRALPAGPSCADMAANTAFLLGLTLAQAERDLTGYRFATAYQNFYHAAMHGLDAKLSWPGMDGEHDAAELVLYLLPEARKGLLQAGVAPNDADRALDVIAQRARLRRTGSVWQRETLARLGGDRRALVRRYRELALSGTPVHLWK</sequence>
<comment type="catalytic activity">
    <reaction evidence="1">
        <text>L-cysteine + L-glutamate + ATP = gamma-L-glutamyl-L-cysteine + ADP + phosphate + H(+)</text>
        <dbReference type="Rhea" id="RHEA:13285"/>
        <dbReference type="ChEBI" id="CHEBI:15378"/>
        <dbReference type="ChEBI" id="CHEBI:29985"/>
        <dbReference type="ChEBI" id="CHEBI:30616"/>
        <dbReference type="ChEBI" id="CHEBI:35235"/>
        <dbReference type="ChEBI" id="CHEBI:43474"/>
        <dbReference type="ChEBI" id="CHEBI:58173"/>
        <dbReference type="ChEBI" id="CHEBI:456216"/>
        <dbReference type="EC" id="6.3.2.2"/>
    </reaction>
</comment>
<gene>
    <name evidence="2" type="ORF">BKM31_02895</name>
</gene>
<accession>A0A1U9ZRM7</accession>
<dbReference type="Pfam" id="PF04107">
    <property type="entry name" value="GCS2"/>
    <property type="match status" value="1"/>
</dbReference>
<evidence type="ECO:0000313" key="2">
    <source>
        <dbReference type="EMBL" id="AQZ60599.1"/>
    </source>
</evidence>
<organism evidence="2 3">
    <name type="scientific">[Actinomadura] parvosata subsp. kistnae</name>
    <dbReference type="NCBI Taxonomy" id="1909395"/>
    <lineage>
        <taxon>Bacteria</taxon>
        <taxon>Bacillati</taxon>
        <taxon>Actinomycetota</taxon>
        <taxon>Actinomycetes</taxon>
        <taxon>Streptosporangiales</taxon>
        <taxon>Streptosporangiaceae</taxon>
        <taxon>Nonomuraea</taxon>
    </lineage>
</organism>
<evidence type="ECO:0000313" key="3">
    <source>
        <dbReference type="Proteomes" id="UP000190797"/>
    </source>
</evidence>
<protein>
    <submittedName>
        <fullName evidence="2">Glutamate--cysteine ligase</fullName>
    </submittedName>
</protein>
<dbReference type="STRING" id="1909395.BKM31_02895"/>
<dbReference type="PANTHER" id="PTHR36510">
    <property type="entry name" value="GLUTAMATE--CYSTEINE LIGASE 2-RELATED"/>
    <property type="match status" value="1"/>
</dbReference>
<dbReference type="Proteomes" id="UP000190797">
    <property type="component" value="Chromosome"/>
</dbReference>
<dbReference type="EMBL" id="CP017717">
    <property type="protein sequence ID" value="AQZ60599.1"/>
    <property type="molecule type" value="Genomic_DNA"/>
</dbReference>
<dbReference type="RefSeq" id="WP_080036659.1">
    <property type="nucleotide sequence ID" value="NZ_CP017717.1"/>
</dbReference>
<dbReference type="OrthoDB" id="240589at2"/>
<name>A0A1U9ZRM7_9ACTN</name>
<dbReference type="InterPro" id="IPR006336">
    <property type="entry name" value="GCS2"/>
</dbReference>
<reference evidence="3" key="1">
    <citation type="journal article" date="2017" name="Med. Chem. Commun.">
        <title>Nonomuraea sp. ATCC 55076 harbours the largest actinomycete chromosome to date and the kistamicin biosynthetic gene cluster.</title>
        <authorList>
            <person name="Nazari B."/>
            <person name="Forneris C.C."/>
            <person name="Gibson M.I."/>
            <person name="Moon K."/>
            <person name="Schramma K.R."/>
            <person name="Seyedsayamdost M.R."/>
        </authorList>
    </citation>
    <scope>NUCLEOTIDE SEQUENCE [LARGE SCALE GENOMIC DNA]</scope>
    <source>
        <strain evidence="3">ATCC 55076</strain>
    </source>
</reference>
<dbReference type="SUPFAM" id="SSF55931">
    <property type="entry name" value="Glutamine synthetase/guanido kinase"/>
    <property type="match status" value="1"/>
</dbReference>
<proteinExistence type="predicted"/>